<evidence type="ECO:0000313" key="9">
    <source>
        <dbReference type="Proteomes" id="UP001164081"/>
    </source>
</evidence>
<dbReference type="PROSITE" id="PS51898">
    <property type="entry name" value="TYR_RECOMBINASE"/>
    <property type="match status" value="1"/>
</dbReference>
<dbReference type="GO" id="GO:0003677">
    <property type="term" value="F:DNA binding"/>
    <property type="evidence" value="ECO:0007669"/>
    <property type="project" value="UniProtKB-UniRule"/>
</dbReference>
<evidence type="ECO:0000256" key="2">
    <source>
        <dbReference type="ARBA" id="ARBA00022908"/>
    </source>
</evidence>
<dbReference type="PANTHER" id="PTHR30349:SF81">
    <property type="entry name" value="TYROSINE RECOMBINASE XERC"/>
    <property type="match status" value="1"/>
</dbReference>
<evidence type="ECO:0000256" key="4">
    <source>
        <dbReference type="ARBA" id="ARBA00023172"/>
    </source>
</evidence>
<dbReference type="Gene3D" id="1.10.150.130">
    <property type="match status" value="1"/>
</dbReference>
<dbReference type="PROSITE" id="PS51900">
    <property type="entry name" value="CB"/>
    <property type="match status" value="1"/>
</dbReference>
<keyword evidence="4" id="KW-0233">DNA recombination</keyword>
<geneLocation type="plasmid" evidence="8 9">
    <name>pRIVM_C010761_3</name>
</geneLocation>
<dbReference type="InterPro" id="IPR004107">
    <property type="entry name" value="Integrase_SAM-like_N"/>
</dbReference>
<name>A0AA46P0M6_9GAMM</name>
<evidence type="ECO:0000256" key="5">
    <source>
        <dbReference type="PROSITE-ProRule" id="PRU01248"/>
    </source>
</evidence>
<gene>
    <name evidence="8" type="ORF">LSO58_18670</name>
</gene>
<evidence type="ECO:0000256" key="1">
    <source>
        <dbReference type="ARBA" id="ARBA00022829"/>
    </source>
</evidence>
<feature type="domain" description="Tyr recombinase" evidence="6">
    <location>
        <begin position="99"/>
        <end position="288"/>
    </location>
</feature>
<dbReference type="Gene3D" id="1.10.443.10">
    <property type="entry name" value="Intergrase catalytic core"/>
    <property type="match status" value="1"/>
</dbReference>
<reference evidence="8" key="1">
    <citation type="journal article" date="2022" name="J Glob Antimicrob Resist">
        <title>Comparative analysis of IMP-4- and OXA-58-containing plasmids of three carbapenemase-producing Acinetobacter ursingii strains in the Netherlands.</title>
        <authorList>
            <person name="Hendrickx A.P.A."/>
            <person name="Schade R.P."/>
            <person name="Landman F."/>
            <person name="Bosch T."/>
            <person name="Schouls L.M."/>
            <person name="van Dijk K."/>
        </authorList>
    </citation>
    <scope>NUCLEOTIDE SEQUENCE</scope>
    <source>
        <strain evidence="8">RIVM_C010761</strain>
    </source>
</reference>
<evidence type="ECO:0000259" key="7">
    <source>
        <dbReference type="PROSITE" id="PS51900"/>
    </source>
</evidence>
<proteinExistence type="predicted"/>
<accession>A0AA46P0M6</accession>
<evidence type="ECO:0000259" key="6">
    <source>
        <dbReference type="PROSITE" id="PS51898"/>
    </source>
</evidence>
<dbReference type="RefSeq" id="WP_151685861.1">
    <property type="nucleotide sequence ID" value="NZ_CP089047.1"/>
</dbReference>
<dbReference type="InterPro" id="IPR002104">
    <property type="entry name" value="Integrase_catalytic"/>
</dbReference>
<feature type="domain" description="Core-binding (CB)" evidence="7">
    <location>
        <begin position="1"/>
        <end position="78"/>
    </location>
</feature>
<dbReference type="InterPro" id="IPR013762">
    <property type="entry name" value="Integrase-like_cat_sf"/>
</dbReference>
<dbReference type="PANTHER" id="PTHR30349">
    <property type="entry name" value="PHAGE INTEGRASE-RELATED"/>
    <property type="match status" value="1"/>
</dbReference>
<organism evidence="8 9">
    <name type="scientific">Acinetobacter ursingii</name>
    <dbReference type="NCBI Taxonomy" id="108980"/>
    <lineage>
        <taxon>Bacteria</taxon>
        <taxon>Pseudomonadati</taxon>
        <taxon>Pseudomonadota</taxon>
        <taxon>Gammaproteobacteria</taxon>
        <taxon>Moraxellales</taxon>
        <taxon>Moraxellaceae</taxon>
        <taxon>Acinetobacter</taxon>
    </lineage>
</organism>
<dbReference type="GO" id="GO:0006310">
    <property type="term" value="P:DNA recombination"/>
    <property type="evidence" value="ECO:0007669"/>
    <property type="project" value="UniProtKB-KW"/>
</dbReference>
<dbReference type="SUPFAM" id="SSF56349">
    <property type="entry name" value="DNA breaking-rejoining enzymes"/>
    <property type="match status" value="1"/>
</dbReference>
<dbReference type="AlphaFoldDB" id="A0AA46P0M6"/>
<dbReference type="InterPro" id="IPR010998">
    <property type="entry name" value="Integrase_recombinase_N"/>
</dbReference>
<dbReference type="InterPro" id="IPR011010">
    <property type="entry name" value="DNA_brk_join_enz"/>
</dbReference>
<dbReference type="Pfam" id="PF00589">
    <property type="entry name" value="Phage_integrase"/>
    <property type="match status" value="1"/>
</dbReference>
<dbReference type="GO" id="GO:0015074">
    <property type="term" value="P:DNA integration"/>
    <property type="evidence" value="ECO:0007669"/>
    <property type="project" value="UniProtKB-KW"/>
</dbReference>
<dbReference type="InterPro" id="IPR050090">
    <property type="entry name" value="Tyrosine_recombinase_XerCD"/>
</dbReference>
<evidence type="ECO:0000313" key="8">
    <source>
        <dbReference type="EMBL" id="UYF77364.1"/>
    </source>
</evidence>
<keyword evidence="8" id="KW-0614">Plasmid</keyword>
<sequence length="299" mass="34748">MYIDKWRNKLITENKSPLTIKGYEEALVHFLDYIKTDIFIIDKSDIYQFIAHRQQCGISIDTIKKEIASIKNYFKYLFNEEIINSNPTIDIKIKGENKKLPNYHSVNVMNDVLDNPAKPDPKYKTNQIRDIALVEIAYSSGLRLEELHSLELSKINTDEKLLRITGKGNKERIVPIGSKAIQALELWIIERNHIMQKNLSQSHDYVFTTTTGKQLSRTQINERVKKLFRDKGITQKSNPHTLRHTFATHLLSSKVGIRDIQEMLGHADLNTTQIYTYVDETTMKEEYNNSHPRAKNRTS</sequence>
<dbReference type="InterPro" id="IPR044068">
    <property type="entry name" value="CB"/>
</dbReference>
<keyword evidence="3 5" id="KW-0238">DNA-binding</keyword>
<dbReference type="Proteomes" id="UP001164081">
    <property type="component" value="Plasmid pRIVM_C010761_3"/>
</dbReference>
<protein>
    <submittedName>
        <fullName evidence="8">Tyrosine-type recombinase/integrase</fullName>
    </submittedName>
</protein>
<keyword evidence="2" id="KW-0229">DNA integration</keyword>
<dbReference type="EMBL" id="CP089047">
    <property type="protein sequence ID" value="UYF77364.1"/>
    <property type="molecule type" value="Genomic_DNA"/>
</dbReference>
<keyword evidence="1" id="KW-0159">Chromosome partition</keyword>
<evidence type="ECO:0000256" key="3">
    <source>
        <dbReference type="ARBA" id="ARBA00023125"/>
    </source>
</evidence>
<dbReference type="GO" id="GO:0007059">
    <property type="term" value="P:chromosome segregation"/>
    <property type="evidence" value="ECO:0007669"/>
    <property type="project" value="UniProtKB-KW"/>
</dbReference>
<dbReference type="Pfam" id="PF02899">
    <property type="entry name" value="Phage_int_SAM_1"/>
    <property type="match status" value="1"/>
</dbReference>